<evidence type="ECO:0000256" key="9">
    <source>
        <dbReference type="ARBA" id="ARBA00022827"/>
    </source>
</evidence>
<keyword evidence="13 17" id="KW-0520">NAD</keyword>
<dbReference type="RefSeq" id="WP_290320651.1">
    <property type="nucleotide sequence ID" value="NZ_JAUFPN010000285.1"/>
</dbReference>
<dbReference type="InterPro" id="IPR001709">
    <property type="entry name" value="Flavoprot_Pyr_Nucl_cyt_Rdtase"/>
</dbReference>
<dbReference type="NCBIfam" id="NF009805">
    <property type="entry name" value="PRK13289.1"/>
    <property type="match status" value="1"/>
</dbReference>
<keyword evidence="9 17" id="KW-0274">FAD</keyword>
<dbReference type="Gene3D" id="1.10.490.10">
    <property type="entry name" value="Globins"/>
    <property type="match status" value="1"/>
</dbReference>
<dbReference type="InterPro" id="IPR000971">
    <property type="entry name" value="Globin"/>
</dbReference>
<dbReference type="CDD" id="cd06184">
    <property type="entry name" value="flavohem_like_fad_nad_binding"/>
    <property type="match status" value="1"/>
</dbReference>
<keyword evidence="7 17" id="KW-0285">Flavoprotein</keyword>
<feature type="active site" description="Charge relay system" evidence="17">
    <location>
        <position position="138"/>
    </location>
</feature>
<evidence type="ECO:0000256" key="15">
    <source>
        <dbReference type="ARBA" id="ARBA00048649"/>
    </source>
</evidence>
<feature type="active site" description="Charge relay system" evidence="17">
    <location>
        <position position="96"/>
    </location>
</feature>
<dbReference type="InterPro" id="IPR039261">
    <property type="entry name" value="FNR_nucleotide-bd"/>
</dbReference>
<accession>A0ABT8AFT7</accession>
<keyword evidence="22" id="KW-1185">Reference proteome</keyword>
<evidence type="ECO:0000256" key="10">
    <source>
        <dbReference type="ARBA" id="ARBA00022857"/>
    </source>
</evidence>
<evidence type="ECO:0000256" key="7">
    <source>
        <dbReference type="ARBA" id="ARBA00022630"/>
    </source>
</evidence>
<evidence type="ECO:0000256" key="11">
    <source>
        <dbReference type="ARBA" id="ARBA00023002"/>
    </source>
</evidence>
<keyword evidence="8 17" id="KW-0479">Metal-binding</keyword>
<feature type="domain" description="Globin" evidence="19">
    <location>
        <begin position="1"/>
        <end position="139"/>
    </location>
</feature>
<evidence type="ECO:0000256" key="2">
    <source>
        <dbReference type="ARBA" id="ARBA00008414"/>
    </source>
</evidence>
<evidence type="ECO:0000256" key="14">
    <source>
        <dbReference type="ARBA" id="ARBA00025094"/>
    </source>
</evidence>
<evidence type="ECO:0000256" key="5">
    <source>
        <dbReference type="ARBA" id="ARBA00022617"/>
    </source>
</evidence>
<dbReference type="HAMAP" id="MF_01252">
    <property type="entry name" value="Hmp"/>
    <property type="match status" value="1"/>
</dbReference>
<dbReference type="Proteomes" id="UP001529369">
    <property type="component" value="Unassembled WGS sequence"/>
</dbReference>
<dbReference type="PROSITE" id="PS51384">
    <property type="entry name" value="FAD_FR"/>
    <property type="match status" value="1"/>
</dbReference>
<dbReference type="EMBL" id="JAUFPN010000285">
    <property type="protein sequence ID" value="MDN3568540.1"/>
    <property type="molecule type" value="Genomic_DNA"/>
</dbReference>
<dbReference type="InterPro" id="IPR017938">
    <property type="entry name" value="Riboflavin_synthase-like_b-brl"/>
</dbReference>
<feature type="binding site" evidence="17">
    <location>
        <position position="191"/>
    </location>
    <ligand>
        <name>FAD</name>
        <dbReference type="ChEBI" id="CHEBI:57692"/>
    </ligand>
</feature>
<keyword evidence="11 17" id="KW-0560">Oxidoreductase</keyword>
<feature type="site" description="Involved in heme-bound ligand stabilization and O-O bond activation" evidence="17">
    <location>
        <position position="29"/>
    </location>
</feature>
<reference evidence="22" key="1">
    <citation type="journal article" date="2019" name="Int. J. Syst. Evol. Microbiol.">
        <title>The Global Catalogue of Microorganisms (GCM) 10K type strain sequencing project: providing services to taxonomists for standard genome sequencing and annotation.</title>
        <authorList>
            <consortium name="The Broad Institute Genomics Platform"/>
            <consortium name="The Broad Institute Genome Sequencing Center for Infectious Disease"/>
            <person name="Wu L."/>
            <person name="Ma J."/>
        </authorList>
    </citation>
    <scope>NUCLEOTIDE SEQUENCE [LARGE SCALE GENOMIC DNA]</scope>
    <source>
        <strain evidence="22">CECT 7131</strain>
    </source>
</reference>
<name>A0ABT8AFT7_9PROT</name>
<comment type="function">
    <text evidence="14 17">Is involved in NO detoxification in an aerobic process, termed nitric oxide dioxygenase (NOD) reaction that utilizes O(2) and NAD(P)H to convert NO to nitrate, which protects the bacterium from various noxious nitrogen compounds. Therefore, plays a central role in the inducible response to nitrosative stress.</text>
</comment>
<evidence type="ECO:0000256" key="4">
    <source>
        <dbReference type="ARBA" id="ARBA00022575"/>
    </source>
</evidence>
<evidence type="ECO:0000259" key="19">
    <source>
        <dbReference type="PROSITE" id="PS01033"/>
    </source>
</evidence>
<keyword evidence="10 17" id="KW-0521">NADP</keyword>
<keyword evidence="6 17" id="KW-0561">Oxygen transport</keyword>
<comment type="similarity">
    <text evidence="2 17">Belongs to the globin family. Two-domain flavohemoproteins subfamily.</text>
</comment>
<comment type="domain">
    <text evidence="17">Consists of two distinct domains; an N-terminal heme-containing oxygen-binding domain and a C-terminal reductase domain with binding sites for FAD and NAD(P)H.</text>
</comment>
<evidence type="ECO:0000256" key="13">
    <source>
        <dbReference type="ARBA" id="ARBA00023027"/>
    </source>
</evidence>
<comment type="caution">
    <text evidence="21">The sequence shown here is derived from an EMBL/GenBank/DDBJ whole genome shotgun (WGS) entry which is preliminary data.</text>
</comment>
<dbReference type="Pfam" id="PF00042">
    <property type="entry name" value="Globin"/>
    <property type="match status" value="1"/>
</dbReference>
<feature type="binding site" evidence="17">
    <location>
        <begin position="207"/>
        <end position="210"/>
    </location>
    <ligand>
        <name>FAD</name>
        <dbReference type="ChEBI" id="CHEBI:57692"/>
    </ligand>
</feature>
<evidence type="ECO:0000256" key="18">
    <source>
        <dbReference type="SAM" id="MobiDB-lite"/>
    </source>
</evidence>
<evidence type="ECO:0000256" key="16">
    <source>
        <dbReference type="ARBA" id="ARBA00049433"/>
    </source>
</evidence>
<comment type="catalytic activity">
    <reaction evidence="15 17">
        <text>2 nitric oxide + NADH + 2 O2 = 2 nitrate + NAD(+) + H(+)</text>
        <dbReference type="Rhea" id="RHEA:19469"/>
        <dbReference type="ChEBI" id="CHEBI:15378"/>
        <dbReference type="ChEBI" id="CHEBI:15379"/>
        <dbReference type="ChEBI" id="CHEBI:16480"/>
        <dbReference type="ChEBI" id="CHEBI:17632"/>
        <dbReference type="ChEBI" id="CHEBI:57540"/>
        <dbReference type="ChEBI" id="CHEBI:57945"/>
        <dbReference type="EC" id="1.14.12.17"/>
    </reaction>
</comment>
<dbReference type="InterPro" id="IPR017927">
    <property type="entry name" value="FAD-bd_FR_type"/>
</dbReference>
<keyword evidence="12 17" id="KW-0408">Iron</keyword>
<evidence type="ECO:0000256" key="3">
    <source>
        <dbReference type="ARBA" id="ARBA00022448"/>
    </source>
</evidence>
<keyword evidence="4 17" id="KW-0216">Detoxification</keyword>
<dbReference type="Gene3D" id="2.40.30.10">
    <property type="entry name" value="Translation factors"/>
    <property type="match status" value="1"/>
</dbReference>
<feature type="site" description="Influences the redox potential of the prosthetic heme and FAD groups" evidence="17">
    <location>
        <position position="85"/>
    </location>
</feature>
<comment type="caution">
    <text evidence="17">Lacks conserved residue(s) required for the propagation of feature annotation.</text>
</comment>
<evidence type="ECO:0000313" key="22">
    <source>
        <dbReference type="Proteomes" id="UP001529369"/>
    </source>
</evidence>
<sequence length="421" mass="45768">MLSDTQRKIIKATVPALRAHGETITRTFYSAMLQAHPELLNYFNPANQRGEGGQARSLAASVLAYAANIDQLSNLDGMVERIATKHVSLEIRPEHYPIVGQYLLGAITEVLGDAATPEIIDAWAAAYGQLADIMIGREQALYSETATQPGGWAGFKPFRVLRKVRESDVTTSFHLVPVDGAPLPDFRPGQYLSVKTSLPGYPYEQVRQYSLSQAPDGRHYRISVKREDAPAGLSGVPAGLVSNFLHDTVTEGSTLLVHMPVGDFVLDEHGDRPVVLISGGAGITAVLAMLEELAMRTTRNVLMLHAVRSRGHHAFAERVRALAASRTGIRSMTLYETVNSDDVPDEHYDAVGRITAEVIRPYLPAGDADFYYCGPIGFMTAAERALDELGVPPTRRHSEAFAPDPSFTAGMSHSNPHVEAA</sequence>
<dbReference type="PRINTS" id="PR00371">
    <property type="entry name" value="FPNCR"/>
</dbReference>
<gene>
    <name evidence="21" type="primary">hmpA</name>
    <name evidence="17" type="synonym">hmp</name>
    <name evidence="21" type="ORF">QWZ14_29540</name>
</gene>
<dbReference type="InterPro" id="IPR012292">
    <property type="entry name" value="Globin/Proto"/>
</dbReference>
<organism evidence="21 22">
    <name type="scientific">Paeniroseomonas aquatica</name>
    <dbReference type="NCBI Taxonomy" id="373043"/>
    <lineage>
        <taxon>Bacteria</taxon>
        <taxon>Pseudomonadati</taxon>
        <taxon>Pseudomonadota</taxon>
        <taxon>Alphaproteobacteria</taxon>
        <taxon>Acetobacterales</taxon>
        <taxon>Acetobacteraceae</taxon>
        <taxon>Paeniroseomonas</taxon>
    </lineage>
</organism>
<dbReference type="EC" id="1.14.12.17" evidence="17"/>
<dbReference type="Pfam" id="PF00175">
    <property type="entry name" value="NAD_binding_1"/>
    <property type="match status" value="1"/>
</dbReference>
<dbReference type="InterPro" id="IPR001433">
    <property type="entry name" value="OxRdtase_FAD/NAD-bd"/>
</dbReference>
<dbReference type="PROSITE" id="PS01033">
    <property type="entry name" value="GLOBIN"/>
    <property type="match status" value="1"/>
</dbReference>
<dbReference type="PANTHER" id="PTHR43396:SF3">
    <property type="entry name" value="FLAVOHEMOPROTEIN"/>
    <property type="match status" value="1"/>
</dbReference>
<feature type="site" description="Influences the redox potential of the prosthetic heme and FAD groups" evidence="17">
    <location>
        <position position="399"/>
    </location>
</feature>
<comment type="catalytic activity">
    <reaction evidence="16 17">
        <text>2 nitric oxide + NADPH + 2 O2 = 2 nitrate + NADP(+) + H(+)</text>
        <dbReference type="Rhea" id="RHEA:19465"/>
        <dbReference type="ChEBI" id="CHEBI:15378"/>
        <dbReference type="ChEBI" id="CHEBI:15379"/>
        <dbReference type="ChEBI" id="CHEBI:16480"/>
        <dbReference type="ChEBI" id="CHEBI:17632"/>
        <dbReference type="ChEBI" id="CHEBI:57783"/>
        <dbReference type="ChEBI" id="CHEBI:58349"/>
        <dbReference type="EC" id="1.14.12.17"/>
    </reaction>
</comment>
<evidence type="ECO:0000313" key="21">
    <source>
        <dbReference type="EMBL" id="MDN3568540.1"/>
    </source>
</evidence>
<proteinExistence type="inferred from homology"/>
<dbReference type="SUPFAM" id="SSF63380">
    <property type="entry name" value="Riboflavin synthase domain-like"/>
    <property type="match status" value="1"/>
</dbReference>
<keyword evidence="3 17" id="KW-0813">Transport</keyword>
<feature type="binding site" description="proximal binding residue" evidence="17">
    <location>
        <position position="86"/>
    </location>
    <ligand>
        <name>heme b</name>
        <dbReference type="ChEBI" id="CHEBI:60344"/>
    </ligand>
    <ligandPart>
        <name>Fe</name>
        <dbReference type="ChEBI" id="CHEBI:18248"/>
    </ligandPart>
</feature>
<comment type="cofactor">
    <cofactor evidence="17">
        <name>heme b</name>
        <dbReference type="ChEBI" id="CHEBI:60344"/>
    </cofactor>
    <text evidence="17">Binds 1 heme b (iron(II)-protoporphyrin IX) group per subunit.</text>
</comment>
<evidence type="ECO:0000256" key="6">
    <source>
        <dbReference type="ARBA" id="ARBA00022621"/>
    </source>
</evidence>
<dbReference type="PANTHER" id="PTHR43396">
    <property type="entry name" value="FLAVOHEMOPROTEIN"/>
    <property type="match status" value="1"/>
</dbReference>
<evidence type="ECO:0000259" key="20">
    <source>
        <dbReference type="PROSITE" id="PS51384"/>
    </source>
</evidence>
<feature type="region of interest" description="Reductase" evidence="17">
    <location>
        <begin position="150"/>
        <end position="421"/>
    </location>
</feature>
<evidence type="ECO:0000256" key="1">
    <source>
        <dbReference type="ARBA" id="ARBA00006401"/>
    </source>
</evidence>
<dbReference type="GO" id="GO:0008941">
    <property type="term" value="F:nitric oxide dioxygenase NAD(P)H activity"/>
    <property type="evidence" value="ECO:0007669"/>
    <property type="project" value="UniProtKB-EC"/>
</dbReference>
<feature type="domain" description="FAD-binding FR-type" evidence="20">
    <location>
        <begin position="153"/>
        <end position="267"/>
    </location>
</feature>
<evidence type="ECO:0000256" key="8">
    <source>
        <dbReference type="ARBA" id="ARBA00022723"/>
    </source>
</evidence>
<dbReference type="SUPFAM" id="SSF46458">
    <property type="entry name" value="Globin-like"/>
    <property type="match status" value="1"/>
</dbReference>
<dbReference type="SUPFAM" id="SSF52343">
    <property type="entry name" value="Ferredoxin reductase-like, C-terminal NADP-linked domain"/>
    <property type="match status" value="1"/>
</dbReference>
<comment type="cofactor">
    <cofactor evidence="17">
        <name>FAD</name>
        <dbReference type="ChEBI" id="CHEBI:57692"/>
    </cofactor>
    <text evidence="17">Binds 1 FAD per subunit.</text>
</comment>
<dbReference type="InterPro" id="IPR023950">
    <property type="entry name" value="Hmp"/>
</dbReference>
<dbReference type="CDD" id="cd08922">
    <property type="entry name" value="FHb-globin"/>
    <property type="match status" value="1"/>
</dbReference>
<evidence type="ECO:0000256" key="12">
    <source>
        <dbReference type="ARBA" id="ARBA00023004"/>
    </source>
</evidence>
<evidence type="ECO:0000256" key="17">
    <source>
        <dbReference type="HAMAP-Rule" id="MF_01252"/>
    </source>
</evidence>
<dbReference type="Gene3D" id="3.40.50.80">
    <property type="entry name" value="Nucleotide-binding domain of ferredoxin-NADP reductase (FNR) module"/>
    <property type="match status" value="1"/>
</dbReference>
<feature type="region of interest" description="Disordered" evidence="18">
    <location>
        <begin position="395"/>
        <end position="421"/>
    </location>
</feature>
<comment type="similarity">
    <text evidence="1 17">In the C-terminal section; belongs to the flavoprotein pyridine nucleotide cytochrome reductase family.</text>
</comment>
<keyword evidence="5 17" id="KW-0349">Heme</keyword>
<dbReference type="InterPro" id="IPR009050">
    <property type="entry name" value="Globin-like_sf"/>
</dbReference>
<protein>
    <recommendedName>
        <fullName evidence="17">Flavohemoprotein</fullName>
    </recommendedName>
    <alternativeName>
        <fullName evidence="17">Flavohemoglobin</fullName>
    </alternativeName>
    <alternativeName>
        <fullName evidence="17">Hemoglobin-like protein</fullName>
    </alternativeName>
    <alternativeName>
        <fullName evidence="17">Nitric oxide dioxygenase</fullName>
        <shortName evidence="17">NO oxygenase</shortName>
        <shortName evidence="17">NOD</shortName>
        <ecNumber evidence="17">1.14.12.17</ecNumber>
    </alternativeName>
</protein>